<name>A0A4V2PUD9_9BACT</name>
<protein>
    <submittedName>
        <fullName evidence="1">Uncharacterized protein</fullName>
    </submittedName>
</protein>
<gene>
    <name evidence="1" type="ORF">C7378_3366</name>
</gene>
<sequence length="108" mass="11379">MVFTLICSGCRSPFISVKIENHSGSALQLLEMDYPSASFGVDSLAAGAAYSYRFKVQGAGPVSLTFTDATGHVHKVSGPSLDSGQQGTLTVLIGPADKTTWQTHLSMQ</sequence>
<reference evidence="1 2" key="1">
    <citation type="submission" date="2019-03" db="EMBL/GenBank/DDBJ databases">
        <title>Genomic Encyclopedia of Type Strains, Phase IV (KMG-IV): sequencing the most valuable type-strain genomes for metagenomic binning, comparative biology and taxonomic classification.</title>
        <authorList>
            <person name="Goeker M."/>
        </authorList>
    </citation>
    <scope>NUCLEOTIDE SEQUENCE [LARGE SCALE GENOMIC DNA]</scope>
    <source>
        <strain evidence="1 2">DSM 103428</strain>
    </source>
</reference>
<keyword evidence="2" id="KW-1185">Reference proteome</keyword>
<organism evidence="1 2">
    <name type="scientific">Acidipila rosea</name>
    <dbReference type="NCBI Taxonomy" id="768535"/>
    <lineage>
        <taxon>Bacteria</taxon>
        <taxon>Pseudomonadati</taxon>
        <taxon>Acidobacteriota</taxon>
        <taxon>Terriglobia</taxon>
        <taxon>Terriglobales</taxon>
        <taxon>Acidobacteriaceae</taxon>
        <taxon>Acidipila</taxon>
    </lineage>
</organism>
<evidence type="ECO:0000313" key="1">
    <source>
        <dbReference type="EMBL" id="TCK70211.1"/>
    </source>
</evidence>
<comment type="caution">
    <text evidence="1">The sequence shown here is derived from an EMBL/GenBank/DDBJ whole genome shotgun (WGS) entry which is preliminary data.</text>
</comment>
<dbReference type="EMBL" id="SMGK01000007">
    <property type="protein sequence ID" value="TCK70211.1"/>
    <property type="molecule type" value="Genomic_DNA"/>
</dbReference>
<proteinExistence type="predicted"/>
<dbReference type="Proteomes" id="UP000295210">
    <property type="component" value="Unassembled WGS sequence"/>
</dbReference>
<accession>A0A4V2PUD9</accession>
<evidence type="ECO:0000313" key="2">
    <source>
        <dbReference type="Proteomes" id="UP000295210"/>
    </source>
</evidence>
<dbReference type="AlphaFoldDB" id="A0A4V2PUD9"/>